<accession>A0A670Z1T1</accession>
<keyword evidence="7 11" id="KW-0862">Zinc</keyword>
<feature type="region of interest" description="Disordered" evidence="12">
    <location>
        <begin position="294"/>
        <end position="329"/>
    </location>
</feature>
<protein>
    <recommendedName>
        <fullName evidence="11">Carbonic anhydrase</fullName>
        <ecNumber evidence="11">4.2.1.1</ecNumber>
    </recommendedName>
</protein>
<dbReference type="Ensembl" id="ENSPTXT00000016177.1">
    <property type="protein sequence ID" value="ENSPTXP00000015698.1"/>
    <property type="gene ID" value="ENSPTXG00000010825.1"/>
</dbReference>
<proteinExistence type="inferred from homology"/>
<dbReference type="InterPro" id="IPR001148">
    <property type="entry name" value="CA_dom"/>
</dbReference>
<evidence type="ECO:0000256" key="13">
    <source>
        <dbReference type="SAM" id="Phobius"/>
    </source>
</evidence>
<comment type="function">
    <text evidence="11">Reversible hydration of carbon dioxide.</text>
</comment>
<evidence type="ECO:0000256" key="8">
    <source>
        <dbReference type="ARBA" id="ARBA00023288"/>
    </source>
</evidence>
<dbReference type="Proteomes" id="UP000472273">
    <property type="component" value="Unplaced"/>
</dbReference>
<evidence type="ECO:0000256" key="2">
    <source>
        <dbReference type="ARBA" id="ARBA00010718"/>
    </source>
</evidence>
<organism evidence="15 16">
    <name type="scientific">Pseudonaja textilis</name>
    <name type="common">Eastern brown snake</name>
    <dbReference type="NCBI Taxonomy" id="8673"/>
    <lineage>
        <taxon>Eukaryota</taxon>
        <taxon>Metazoa</taxon>
        <taxon>Chordata</taxon>
        <taxon>Craniata</taxon>
        <taxon>Vertebrata</taxon>
        <taxon>Euteleostomi</taxon>
        <taxon>Lepidosauria</taxon>
        <taxon>Squamata</taxon>
        <taxon>Bifurcata</taxon>
        <taxon>Unidentata</taxon>
        <taxon>Episquamata</taxon>
        <taxon>Toxicofera</taxon>
        <taxon>Serpentes</taxon>
        <taxon>Colubroidea</taxon>
        <taxon>Elapidae</taxon>
        <taxon>Hydrophiinae</taxon>
        <taxon>Pseudonaja</taxon>
    </lineage>
</organism>
<dbReference type="InterPro" id="IPR036398">
    <property type="entry name" value="CA_dom_sf"/>
</dbReference>
<dbReference type="AlphaFoldDB" id="A0A670Z1T1"/>
<keyword evidence="5" id="KW-0325">Glycoprotein</keyword>
<evidence type="ECO:0000259" key="14">
    <source>
        <dbReference type="PROSITE" id="PS51144"/>
    </source>
</evidence>
<evidence type="ECO:0000256" key="11">
    <source>
        <dbReference type="RuleBase" id="RU367011"/>
    </source>
</evidence>
<evidence type="ECO:0000313" key="15">
    <source>
        <dbReference type="Ensembl" id="ENSPTXP00000015698.1"/>
    </source>
</evidence>
<dbReference type="PROSITE" id="PS00162">
    <property type="entry name" value="ALPHA_CA_1"/>
    <property type="match status" value="1"/>
</dbReference>
<dbReference type="PROSITE" id="PS51144">
    <property type="entry name" value="ALPHA_CA_2"/>
    <property type="match status" value="1"/>
</dbReference>
<keyword evidence="13" id="KW-0812">Transmembrane</keyword>
<evidence type="ECO:0000256" key="7">
    <source>
        <dbReference type="ARBA" id="ARBA00022833"/>
    </source>
</evidence>
<dbReference type="Pfam" id="PF00194">
    <property type="entry name" value="Carb_anhydrase"/>
    <property type="match status" value="1"/>
</dbReference>
<keyword evidence="4" id="KW-1003">Cell membrane</keyword>
<evidence type="ECO:0000256" key="10">
    <source>
        <dbReference type="ARBA" id="ARBA00049061"/>
    </source>
</evidence>
<feature type="chain" id="PRO_5025718767" description="Carbonic anhydrase" evidence="11">
    <location>
        <begin position="21"/>
        <end position="329"/>
    </location>
</feature>
<dbReference type="GeneTree" id="ENSGT00940000155690"/>
<feature type="signal peptide" evidence="11">
    <location>
        <begin position="1"/>
        <end position="20"/>
    </location>
</feature>
<dbReference type="GO" id="GO:0098552">
    <property type="term" value="C:side of membrane"/>
    <property type="evidence" value="ECO:0007669"/>
    <property type="project" value="UniProtKB-KW"/>
</dbReference>
<evidence type="ECO:0000256" key="5">
    <source>
        <dbReference type="ARBA" id="ARBA00022622"/>
    </source>
</evidence>
<dbReference type="SUPFAM" id="SSF51069">
    <property type="entry name" value="Carbonic anhydrase"/>
    <property type="match status" value="1"/>
</dbReference>
<feature type="domain" description="Alpha-carbonic anhydrase" evidence="14">
    <location>
        <begin position="10"/>
        <end position="251"/>
    </location>
</feature>
<name>A0A670Z1T1_PSETE</name>
<comment type="catalytic activity">
    <reaction evidence="10">
        <text>hydrogencarbonate + H(+) = CO2 + H2O</text>
        <dbReference type="Rhea" id="RHEA:10748"/>
        <dbReference type="ChEBI" id="CHEBI:15377"/>
        <dbReference type="ChEBI" id="CHEBI:15378"/>
        <dbReference type="ChEBI" id="CHEBI:16526"/>
        <dbReference type="ChEBI" id="CHEBI:17544"/>
        <dbReference type="EC" id="4.2.1.1"/>
    </reaction>
    <physiologicalReaction direction="left-to-right" evidence="10">
        <dbReference type="Rhea" id="RHEA:10749"/>
    </physiologicalReaction>
    <physiologicalReaction direction="right-to-left" evidence="10">
        <dbReference type="Rhea" id="RHEA:10750"/>
    </physiologicalReaction>
</comment>
<keyword evidence="16" id="KW-1185">Reference proteome</keyword>
<evidence type="ECO:0000256" key="12">
    <source>
        <dbReference type="SAM" id="MobiDB-lite"/>
    </source>
</evidence>
<evidence type="ECO:0000256" key="3">
    <source>
        <dbReference type="ARBA" id="ARBA00011736"/>
    </source>
</evidence>
<keyword evidence="13" id="KW-1133">Transmembrane helix</keyword>
<keyword evidence="13" id="KW-0472">Membrane</keyword>
<dbReference type="InterPro" id="IPR018338">
    <property type="entry name" value="Carbonic_anhydrase_a-class_CS"/>
</dbReference>
<comment type="subcellular location">
    <subcellularLocation>
        <location evidence="1">Cell membrane</location>
        <topology evidence="1">Lipid-anchor</topology>
        <topology evidence="1">GPI-anchor</topology>
    </subcellularLocation>
</comment>
<keyword evidence="6 11" id="KW-0479">Metal-binding</keyword>
<comment type="function">
    <text evidence="9">Catalyzes the reversible hydration of carbon dioxide into bicarbonate and protons and thus is essential to maintaining intracellular and extracellular pH. May stimulate the sodium/bicarbonate transporter activity of SLC4A4 that acts in pH homeostasis. It is essential for acid overload removal from the retina and retina epithelium, and acid release in the choriocapillaris in the choroid.</text>
</comment>
<keyword evidence="5" id="KW-0336">GPI-anchor</keyword>
<comment type="subunit">
    <text evidence="3">Interacts with SLC4A4.</text>
</comment>
<keyword evidence="11" id="KW-0456">Lyase</keyword>
<reference evidence="15" key="2">
    <citation type="submission" date="2025-09" db="UniProtKB">
        <authorList>
            <consortium name="Ensembl"/>
        </authorList>
    </citation>
    <scope>IDENTIFICATION</scope>
</reference>
<dbReference type="GO" id="GO:0005886">
    <property type="term" value="C:plasma membrane"/>
    <property type="evidence" value="ECO:0007669"/>
    <property type="project" value="UniProtKB-SubCell"/>
</dbReference>
<evidence type="ECO:0000256" key="1">
    <source>
        <dbReference type="ARBA" id="ARBA00004609"/>
    </source>
</evidence>
<evidence type="ECO:0000256" key="4">
    <source>
        <dbReference type="ARBA" id="ARBA00022475"/>
    </source>
</evidence>
<dbReference type="GO" id="GO:0004089">
    <property type="term" value="F:carbonate dehydratase activity"/>
    <property type="evidence" value="ECO:0007669"/>
    <property type="project" value="UniProtKB-UniRule"/>
</dbReference>
<dbReference type="GO" id="GO:0008270">
    <property type="term" value="F:zinc ion binding"/>
    <property type="evidence" value="ECO:0007669"/>
    <property type="project" value="UniProtKB-UniRule"/>
</dbReference>
<sequence length="329" mass="37149">MRFLCSILCIFFSPLSPAEPRLWAKVDSECGNDKQSPINILTRQVTYNESLKAFNFINYNVKSNGKWTMENNGHTVIVQLDPSGKVELGGLNGRYKVVQFHFHWGSEVGKTQSPGSEHSIDGERYPMELHIVHIKEEFGNIESASEEKGVAVLGFFIKVWNRFEFHFIFFYQTSKLRTNSLGPKDLTNFYRYTGSLTTPGCNEEVVWTLFEKPIELGGEQDPDGAMLFRALSTLQIPWSQVFSCGFIFVSVVFCLYVLDNAVGFERLLTSLNAGREQEGRKRKGLCVCVKERENGEGKGGREGGKEGREGGKERKGKEKEGRKEGGKKE</sequence>
<comment type="cofactor">
    <cofactor evidence="11">
        <name>Zn(2+)</name>
        <dbReference type="ChEBI" id="CHEBI:29105"/>
    </cofactor>
</comment>
<dbReference type="Gene3D" id="3.10.200.10">
    <property type="entry name" value="Alpha carbonic anhydrase"/>
    <property type="match status" value="1"/>
</dbReference>
<dbReference type="PANTHER" id="PTHR18952:SF95">
    <property type="entry name" value="CARBONIC ANHYDRASE 4"/>
    <property type="match status" value="1"/>
</dbReference>
<evidence type="ECO:0000313" key="16">
    <source>
        <dbReference type="Proteomes" id="UP000472273"/>
    </source>
</evidence>
<evidence type="ECO:0000256" key="6">
    <source>
        <dbReference type="ARBA" id="ARBA00022723"/>
    </source>
</evidence>
<dbReference type="InterPro" id="IPR023561">
    <property type="entry name" value="Carbonic_anhydrase_a-class"/>
</dbReference>
<dbReference type="PANTHER" id="PTHR18952">
    <property type="entry name" value="CARBONIC ANHYDRASE"/>
    <property type="match status" value="1"/>
</dbReference>
<comment type="similarity">
    <text evidence="2 11">Belongs to the alpha-carbonic anhydrase family.</text>
</comment>
<feature type="transmembrane region" description="Helical" evidence="13">
    <location>
        <begin position="238"/>
        <end position="258"/>
    </location>
</feature>
<dbReference type="SMART" id="SM01057">
    <property type="entry name" value="Carb_anhydrase"/>
    <property type="match status" value="1"/>
</dbReference>
<dbReference type="EC" id="4.2.1.1" evidence="11"/>
<evidence type="ECO:0000256" key="9">
    <source>
        <dbReference type="ARBA" id="ARBA00045603"/>
    </source>
</evidence>
<keyword evidence="11" id="KW-0732">Signal</keyword>
<keyword evidence="8" id="KW-0449">Lipoprotein</keyword>
<reference evidence="15" key="1">
    <citation type="submission" date="2025-08" db="UniProtKB">
        <authorList>
            <consortium name="Ensembl"/>
        </authorList>
    </citation>
    <scope>IDENTIFICATION</scope>
</reference>